<evidence type="ECO:0000256" key="16">
    <source>
        <dbReference type="ARBA" id="ARBA00034617"/>
    </source>
</evidence>
<evidence type="ECO:0000256" key="3">
    <source>
        <dbReference type="ARBA" id="ARBA00005446"/>
    </source>
</evidence>
<evidence type="ECO:0000256" key="18">
    <source>
        <dbReference type="ARBA" id="ARBA00044542"/>
    </source>
</evidence>
<evidence type="ECO:0000256" key="22">
    <source>
        <dbReference type="ARBA" id="ARBA00076271"/>
    </source>
</evidence>
<dbReference type="EMBL" id="JACMRX010000006">
    <property type="protein sequence ID" value="KAF7988282.1"/>
    <property type="molecule type" value="Genomic_DNA"/>
</dbReference>
<evidence type="ECO:0000256" key="8">
    <source>
        <dbReference type="ARBA" id="ARBA00022801"/>
    </source>
</evidence>
<evidence type="ECO:0000256" key="4">
    <source>
        <dbReference type="ARBA" id="ARBA00022705"/>
    </source>
</evidence>
<feature type="domain" description="HRDC" evidence="24">
    <location>
        <begin position="1205"/>
        <end position="1285"/>
    </location>
</feature>
<keyword evidence="8" id="KW-0378">Hydrolase</keyword>
<feature type="compositionally biased region" description="Low complexity" evidence="23">
    <location>
        <begin position="360"/>
        <end position="372"/>
    </location>
</feature>
<feature type="region of interest" description="Disordered" evidence="23">
    <location>
        <begin position="323"/>
        <end position="377"/>
    </location>
</feature>
<comment type="caution">
    <text evidence="27">The sequence shown here is derived from an EMBL/GenBank/DDBJ whole genome shotgun (WGS) entry which is preliminary data.</text>
</comment>
<dbReference type="OrthoDB" id="10261556at2759"/>
<proteinExistence type="inferred from homology"/>
<evidence type="ECO:0000256" key="15">
    <source>
        <dbReference type="ARBA" id="ARBA00023242"/>
    </source>
</evidence>
<feature type="region of interest" description="Disordered" evidence="23">
    <location>
        <begin position="1290"/>
        <end position="1383"/>
    </location>
</feature>
<dbReference type="Pfam" id="PF09382">
    <property type="entry name" value="RQC"/>
    <property type="match status" value="1"/>
</dbReference>
<sequence>MSDKKNSQEWLDTFRYKKPSSQRKFGDKSILSKFNESHRLSVISVKDSDDSLGSPEKLELLSSTVYVIDDSMDQSAVLGGEIKVDSEKENLTPPMDKPVCHRKKFIIDSSSDSDDLLTTYKTGTSQKLKTDNLKTEKKCDNDDSSSPKKLSRNSQAQRMKVSPKKIINSQEHKIAIKKPTKFISESSDDDFEKPIKKEDSMCSKKSPDKWQGPDFKVDLQPLGIDDTLTPWIQNIKSNPLMAGIRTEKSDLIEQKKGLINLDYEILEKFYSAFDKIPVSVLKNFRGFDESTFSKMKILHQQIKAKCRLATKKLELAEKNTKPTEFFPSDEESELNISVQERPNKDKPIKQEISNGISKDSSTNLSSTKTISTKSKDPFAKLNNDESCELKKSSPTKSHKIVTNGDNIGDEIVSHQRKSSPINSRGVIDNETSFSEADFAQHNESSSSCATSSPSPIVKGSFQLKRPVKAKVHQTMAKKINSLWEKRQSESPVIKSPTPTKKIPSPSVETQVKNNISRPLFNLQSNKCDTSNKNDKYQAEKSPDSTMIELDSTPEVEADKSDNFKYEDMFDNDDDDFFIEELNEKSLSNELRDLPVFGNSNQSSVEQSSSQISVKSNGSRSNYFEMGNFTGDVKNDGVSGEFDSLDYNHSPQMLKLFRRIFGLYNFRPNQLQAINAALLKFDTFILMPTGGGKSLCYQLPAILCQGVTIVVSPLKSLITDQVQKLTSLDIPAAHLLGGVSEKHANDVTRELSSSKPNLKLLYVTPEKIAASQKFIQVLTNLYERNLLSRFVIDEAHCVSQWGHDFRPDYKRLKVLRENFPKVPFMALTATATPRVRSDILHQLDMTKPKWFLSSFNRPNLKYTVVDKKPKQSCIEIIALIKEKYIRDCGIVYCFSRRECDDFADQFRHNGISADSYHAGMTDVARTRVQTRWISDDVKVVCATIAFGMGIDKPNVRFVIHAALPKSIEGYYQESGRAGRDLENADCILFYSYSDVHRHRKMTELDRPPPSVLQTHMDNLYKMVSFCENKTDCRRTQQLNYFGEQFDKNKCIKNKDTACDNCRNIQVFTEIDVTDMAKAIITAVRDLNVAGKNNVTANQLTEIVKGADLKKFRDTGLNKLPVYAKGKAWNKNDLERLIHKLVIDSYIQEEMYVNKDIVAAYLKIGPATKAFMTNPKSKMMFPMKKATSQLTVTVGPSKVPVKNNNLKELQDKCYADLMRDLNGIAGALNLQATTMINLVAIRAMSQQMPTTVQEMLKIPHVTKANYEKCGRPLLQICQDYAKLKTKLEEEEAAEIEDDNDDFEGTWIDTKDSSRPSGSGVKRRGSATAGGNAKKYKAGGSSSRGRYAKGGSSNSARGRAKSTTTTTKNTKTTNKGPGLVDFTQKPQYLRDPLRFQTLGL</sequence>
<evidence type="ECO:0000313" key="27">
    <source>
        <dbReference type="EMBL" id="KAF7988282.1"/>
    </source>
</evidence>
<feature type="compositionally biased region" description="Basic and acidic residues" evidence="23">
    <location>
        <begin position="131"/>
        <end position="141"/>
    </location>
</feature>
<dbReference type="GO" id="GO:0005634">
    <property type="term" value="C:nucleus"/>
    <property type="evidence" value="ECO:0007669"/>
    <property type="project" value="UniProtKB-SubCell"/>
</dbReference>
<keyword evidence="9" id="KW-0347">Helicase</keyword>
<dbReference type="CDD" id="cd18794">
    <property type="entry name" value="SF2_C_RecQ"/>
    <property type="match status" value="1"/>
</dbReference>
<feature type="region of interest" description="Disordered" evidence="23">
    <location>
        <begin position="521"/>
        <end position="559"/>
    </location>
</feature>
<dbReference type="InterPro" id="IPR044876">
    <property type="entry name" value="HRDC_dom_sf"/>
</dbReference>
<comment type="similarity">
    <text evidence="3">Belongs to the helicase family. RecQ subfamily.</text>
</comment>
<dbReference type="PROSITE" id="PS50967">
    <property type="entry name" value="HRDC"/>
    <property type="match status" value="1"/>
</dbReference>
<feature type="region of interest" description="Disordered" evidence="23">
    <location>
        <begin position="131"/>
        <end position="164"/>
    </location>
</feature>
<accession>A0A834XMK1</accession>
<evidence type="ECO:0000256" key="23">
    <source>
        <dbReference type="SAM" id="MobiDB-lite"/>
    </source>
</evidence>
<dbReference type="SMART" id="SM00956">
    <property type="entry name" value="RQC"/>
    <property type="match status" value="1"/>
</dbReference>
<dbReference type="Gene3D" id="1.10.150.80">
    <property type="entry name" value="HRDC domain"/>
    <property type="match status" value="1"/>
</dbReference>
<comment type="subcellular location">
    <subcellularLocation>
        <location evidence="2">Nucleus</location>
    </subcellularLocation>
</comment>
<keyword evidence="13" id="KW-0234">DNA repair</keyword>
<dbReference type="GO" id="GO:0016787">
    <property type="term" value="F:hydrolase activity"/>
    <property type="evidence" value="ECO:0007669"/>
    <property type="project" value="UniProtKB-KW"/>
</dbReference>
<dbReference type="Pfam" id="PF00271">
    <property type="entry name" value="Helicase_C"/>
    <property type="match status" value="1"/>
</dbReference>
<evidence type="ECO:0000259" key="25">
    <source>
        <dbReference type="PROSITE" id="PS51192"/>
    </source>
</evidence>
<evidence type="ECO:0000259" key="26">
    <source>
        <dbReference type="PROSITE" id="PS51194"/>
    </source>
</evidence>
<keyword evidence="7" id="KW-0227">DNA damage</keyword>
<dbReference type="InterPro" id="IPR004589">
    <property type="entry name" value="DNA_helicase_ATP-dep_RecQ"/>
</dbReference>
<dbReference type="GO" id="GO:0046872">
    <property type="term" value="F:metal ion binding"/>
    <property type="evidence" value="ECO:0007669"/>
    <property type="project" value="UniProtKB-KW"/>
</dbReference>
<dbReference type="PANTHER" id="PTHR13710">
    <property type="entry name" value="DNA HELICASE RECQ FAMILY MEMBER"/>
    <property type="match status" value="1"/>
</dbReference>
<dbReference type="GO" id="GO:0006260">
    <property type="term" value="P:DNA replication"/>
    <property type="evidence" value="ECO:0007669"/>
    <property type="project" value="UniProtKB-KW"/>
</dbReference>
<dbReference type="SMART" id="SM00490">
    <property type="entry name" value="HELICc"/>
    <property type="match status" value="1"/>
</dbReference>
<dbReference type="SUPFAM" id="SSF46785">
    <property type="entry name" value="Winged helix' DNA-binding domain"/>
    <property type="match status" value="1"/>
</dbReference>
<dbReference type="SUPFAM" id="SSF47819">
    <property type="entry name" value="HRDC-like"/>
    <property type="match status" value="1"/>
</dbReference>
<dbReference type="Gene3D" id="3.40.50.300">
    <property type="entry name" value="P-loop containing nucleotide triphosphate hydrolases"/>
    <property type="match status" value="2"/>
</dbReference>
<feature type="domain" description="Helicase ATP-binding" evidence="25">
    <location>
        <begin position="673"/>
        <end position="848"/>
    </location>
</feature>
<dbReference type="SUPFAM" id="SSF52540">
    <property type="entry name" value="P-loop containing nucleoside triphosphate hydrolases"/>
    <property type="match status" value="2"/>
</dbReference>
<evidence type="ECO:0000256" key="2">
    <source>
        <dbReference type="ARBA" id="ARBA00004123"/>
    </source>
</evidence>
<dbReference type="GO" id="GO:0009378">
    <property type="term" value="F:four-way junction helicase activity"/>
    <property type="evidence" value="ECO:0007669"/>
    <property type="project" value="TreeGrafter"/>
</dbReference>
<keyword evidence="14" id="KW-0413">Isomerase</keyword>
<comment type="cofactor">
    <cofactor evidence="1">
        <name>Zn(2+)</name>
        <dbReference type="ChEBI" id="CHEBI:29105"/>
    </cofactor>
</comment>
<dbReference type="EC" id="5.6.2.4" evidence="17"/>
<dbReference type="NCBIfam" id="TIGR00614">
    <property type="entry name" value="recQ_fam"/>
    <property type="match status" value="1"/>
</dbReference>
<evidence type="ECO:0000256" key="20">
    <source>
        <dbReference type="ARBA" id="ARBA00073450"/>
    </source>
</evidence>
<comment type="catalytic activity">
    <reaction evidence="19">
        <text>ATP + H2O = ADP + phosphate + H(+)</text>
        <dbReference type="Rhea" id="RHEA:13065"/>
        <dbReference type="ChEBI" id="CHEBI:15377"/>
        <dbReference type="ChEBI" id="CHEBI:15378"/>
        <dbReference type="ChEBI" id="CHEBI:30616"/>
        <dbReference type="ChEBI" id="CHEBI:43474"/>
        <dbReference type="ChEBI" id="CHEBI:456216"/>
    </reaction>
</comment>
<evidence type="ECO:0000256" key="14">
    <source>
        <dbReference type="ARBA" id="ARBA00023235"/>
    </source>
</evidence>
<dbReference type="Gene3D" id="1.10.10.10">
    <property type="entry name" value="Winged helix-like DNA-binding domain superfamily/Winged helix DNA-binding domain"/>
    <property type="match status" value="1"/>
</dbReference>
<keyword evidence="6" id="KW-0547">Nucleotide-binding</keyword>
<dbReference type="InterPro" id="IPR011545">
    <property type="entry name" value="DEAD/DEAH_box_helicase_dom"/>
</dbReference>
<dbReference type="InterPro" id="IPR027417">
    <property type="entry name" value="P-loop_NTPase"/>
</dbReference>
<comment type="catalytic activity">
    <reaction evidence="16">
        <text>Couples ATP hydrolysis with the unwinding of duplex DNA by translocating in the 3'-5' direction.</text>
        <dbReference type="EC" id="5.6.2.4"/>
    </reaction>
</comment>
<dbReference type="GO" id="GO:0043138">
    <property type="term" value="F:3'-5' DNA helicase activity"/>
    <property type="evidence" value="ECO:0007669"/>
    <property type="project" value="UniProtKB-EC"/>
</dbReference>
<dbReference type="SMART" id="SM00341">
    <property type="entry name" value="HRDC"/>
    <property type="match status" value="1"/>
</dbReference>
<dbReference type="PROSITE" id="PS00690">
    <property type="entry name" value="DEAH_ATP_HELICASE"/>
    <property type="match status" value="1"/>
</dbReference>
<dbReference type="Pfam" id="PF16124">
    <property type="entry name" value="RecQ_Zn_bind"/>
    <property type="match status" value="1"/>
</dbReference>
<reference evidence="27 28" key="1">
    <citation type="submission" date="2020-08" db="EMBL/GenBank/DDBJ databases">
        <title>Aphidius gifuensis genome sequencing and assembly.</title>
        <authorList>
            <person name="Du Z."/>
        </authorList>
    </citation>
    <scope>NUCLEOTIDE SEQUENCE [LARGE SCALE GENOMIC DNA]</scope>
    <source>
        <strain evidence="27">YNYX2018</strain>
        <tissue evidence="27">Adults</tissue>
    </source>
</reference>
<dbReference type="PROSITE" id="PS51192">
    <property type="entry name" value="HELICASE_ATP_BIND_1"/>
    <property type="match status" value="1"/>
</dbReference>
<dbReference type="InterPro" id="IPR010997">
    <property type="entry name" value="HRDC-like_sf"/>
</dbReference>
<dbReference type="GO" id="GO:0005694">
    <property type="term" value="C:chromosome"/>
    <property type="evidence" value="ECO:0007669"/>
    <property type="project" value="TreeGrafter"/>
</dbReference>
<dbReference type="Pfam" id="PF00570">
    <property type="entry name" value="HRDC"/>
    <property type="match status" value="1"/>
</dbReference>
<feature type="compositionally biased region" description="Low complexity" evidence="23">
    <location>
        <begin position="490"/>
        <end position="507"/>
    </location>
</feature>
<feature type="compositionally biased region" description="Basic and acidic residues" evidence="23">
    <location>
        <begin position="192"/>
        <end position="208"/>
    </location>
</feature>
<dbReference type="PANTHER" id="PTHR13710:SF153">
    <property type="entry name" value="RECQ-LIKE DNA HELICASE BLM"/>
    <property type="match status" value="1"/>
</dbReference>
<evidence type="ECO:0000256" key="19">
    <source>
        <dbReference type="ARBA" id="ARBA00049360"/>
    </source>
</evidence>
<feature type="compositionally biased region" description="Basic and acidic residues" evidence="23">
    <location>
        <begin position="529"/>
        <end position="542"/>
    </location>
</feature>
<evidence type="ECO:0000256" key="12">
    <source>
        <dbReference type="ARBA" id="ARBA00023125"/>
    </source>
</evidence>
<dbReference type="GO" id="GO:0003677">
    <property type="term" value="F:DNA binding"/>
    <property type="evidence" value="ECO:0007669"/>
    <property type="project" value="UniProtKB-KW"/>
</dbReference>
<feature type="region of interest" description="Disordered" evidence="23">
    <location>
        <begin position="185"/>
        <end position="208"/>
    </location>
</feature>
<dbReference type="FunFam" id="3.40.50.300:FF:000340">
    <property type="entry name" value="Bloom syndrome, RecQ helicase"/>
    <property type="match status" value="1"/>
</dbReference>
<feature type="region of interest" description="Disordered" evidence="23">
    <location>
        <begin position="486"/>
        <end position="507"/>
    </location>
</feature>
<dbReference type="InterPro" id="IPR014001">
    <property type="entry name" value="Helicase_ATP-bd"/>
</dbReference>
<keyword evidence="12" id="KW-0238">DNA-binding</keyword>
<keyword evidence="11" id="KW-0067">ATP-binding</keyword>
<feature type="compositionally biased region" description="Acidic residues" evidence="23">
    <location>
        <begin position="1290"/>
        <end position="1301"/>
    </location>
</feature>
<dbReference type="InterPro" id="IPR032284">
    <property type="entry name" value="RecQ_Zn-bd"/>
</dbReference>
<feature type="compositionally biased region" description="Low complexity" evidence="23">
    <location>
        <begin position="1326"/>
        <end position="1350"/>
    </location>
</feature>
<organism evidence="27 28">
    <name type="scientific">Aphidius gifuensis</name>
    <name type="common">Parasitoid wasp</name>
    <dbReference type="NCBI Taxonomy" id="684658"/>
    <lineage>
        <taxon>Eukaryota</taxon>
        <taxon>Metazoa</taxon>
        <taxon>Ecdysozoa</taxon>
        <taxon>Arthropoda</taxon>
        <taxon>Hexapoda</taxon>
        <taxon>Insecta</taxon>
        <taxon>Pterygota</taxon>
        <taxon>Neoptera</taxon>
        <taxon>Endopterygota</taxon>
        <taxon>Hymenoptera</taxon>
        <taxon>Apocrita</taxon>
        <taxon>Ichneumonoidea</taxon>
        <taxon>Braconidae</taxon>
        <taxon>Aphidiinae</taxon>
        <taxon>Aphidius</taxon>
    </lineage>
</organism>
<gene>
    <name evidence="27" type="ORF">HCN44_007814</name>
</gene>
<dbReference type="GO" id="GO:0000724">
    <property type="term" value="P:double-strand break repair via homologous recombination"/>
    <property type="evidence" value="ECO:0007669"/>
    <property type="project" value="TreeGrafter"/>
</dbReference>
<dbReference type="InterPro" id="IPR001650">
    <property type="entry name" value="Helicase_C-like"/>
</dbReference>
<name>A0A834XMK1_APHGI</name>
<dbReference type="GO" id="GO:0005737">
    <property type="term" value="C:cytoplasm"/>
    <property type="evidence" value="ECO:0007669"/>
    <property type="project" value="TreeGrafter"/>
</dbReference>
<evidence type="ECO:0000313" key="28">
    <source>
        <dbReference type="Proteomes" id="UP000639338"/>
    </source>
</evidence>
<keyword evidence="4" id="KW-0235">DNA replication</keyword>
<dbReference type="GO" id="GO:0007131">
    <property type="term" value="P:reciprocal meiotic recombination"/>
    <property type="evidence" value="ECO:0007669"/>
    <property type="project" value="UniProtKB-ARBA"/>
</dbReference>
<evidence type="ECO:0000259" key="24">
    <source>
        <dbReference type="PROSITE" id="PS50967"/>
    </source>
</evidence>
<dbReference type="GO" id="GO:0005524">
    <property type="term" value="F:ATP binding"/>
    <property type="evidence" value="ECO:0007669"/>
    <property type="project" value="UniProtKB-KW"/>
</dbReference>
<dbReference type="FunFam" id="3.40.50.300:FF:000537">
    <property type="entry name" value="Bloom syndrome RecQ-like helicase"/>
    <property type="match status" value="1"/>
</dbReference>
<evidence type="ECO:0000256" key="1">
    <source>
        <dbReference type="ARBA" id="ARBA00001947"/>
    </source>
</evidence>
<dbReference type="InterPro" id="IPR018982">
    <property type="entry name" value="RQC_domain"/>
</dbReference>
<dbReference type="InterPro" id="IPR036388">
    <property type="entry name" value="WH-like_DNA-bd_sf"/>
</dbReference>
<dbReference type="InterPro" id="IPR002464">
    <property type="entry name" value="DNA/RNA_helicase_DEAH_CS"/>
</dbReference>
<evidence type="ECO:0000256" key="13">
    <source>
        <dbReference type="ARBA" id="ARBA00023204"/>
    </source>
</evidence>
<dbReference type="InterPro" id="IPR002121">
    <property type="entry name" value="HRDC_dom"/>
</dbReference>
<evidence type="ECO:0000256" key="11">
    <source>
        <dbReference type="ARBA" id="ARBA00022840"/>
    </source>
</evidence>
<keyword evidence="28" id="KW-1185">Reference proteome</keyword>
<dbReference type="InterPro" id="IPR036390">
    <property type="entry name" value="WH_DNA-bd_sf"/>
</dbReference>
<dbReference type="SMART" id="SM00487">
    <property type="entry name" value="DEXDc"/>
    <property type="match status" value="1"/>
</dbReference>
<evidence type="ECO:0000256" key="21">
    <source>
        <dbReference type="ARBA" id="ARBA00076065"/>
    </source>
</evidence>
<protein>
    <recommendedName>
        <fullName evidence="20">RecQ-like DNA helicase BLM</fullName>
        <ecNumber evidence="17">5.6.2.4</ecNumber>
    </recommendedName>
    <alternativeName>
        <fullName evidence="21">Bloom syndrome protein homolog</fullName>
    </alternativeName>
    <alternativeName>
        <fullName evidence="18">DNA 3'-5' helicase BLM</fullName>
    </alternativeName>
    <alternativeName>
        <fullName evidence="22">RecQ helicase homolog</fullName>
    </alternativeName>
</protein>
<evidence type="ECO:0000256" key="17">
    <source>
        <dbReference type="ARBA" id="ARBA00034808"/>
    </source>
</evidence>
<feature type="domain" description="Helicase C-terminal" evidence="26">
    <location>
        <begin position="878"/>
        <end position="1019"/>
    </location>
</feature>
<keyword evidence="15" id="KW-0539">Nucleus</keyword>
<evidence type="ECO:0000256" key="9">
    <source>
        <dbReference type="ARBA" id="ARBA00022806"/>
    </source>
</evidence>
<dbReference type="PROSITE" id="PS51194">
    <property type="entry name" value="HELICASE_CTER"/>
    <property type="match status" value="1"/>
</dbReference>
<dbReference type="Proteomes" id="UP000639338">
    <property type="component" value="Unassembled WGS sequence"/>
</dbReference>
<keyword evidence="10" id="KW-0862">Zinc</keyword>
<evidence type="ECO:0000256" key="5">
    <source>
        <dbReference type="ARBA" id="ARBA00022723"/>
    </source>
</evidence>
<evidence type="ECO:0000256" key="6">
    <source>
        <dbReference type="ARBA" id="ARBA00022741"/>
    </source>
</evidence>
<dbReference type="Pfam" id="PF00270">
    <property type="entry name" value="DEAD"/>
    <property type="match status" value="1"/>
</dbReference>
<evidence type="ECO:0000256" key="10">
    <source>
        <dbReference type="ARBA" id="ARBA00022833"/>
    </source>
</evidence>
<keyword evidence="5" id="KW-0479">Metal-binding</keyword>
<feature type="compositionally biased region" description="Low complexity" evidence="23">
    <location>
        <begin position="1360"/>
        <end position="1372"/>
    </location>
</feature>
<evidence type="ECO:0000256" key="7">
    <source>
        <dbReference type="ARBA" id="ARBA00022763"/>
    </source>
</evidence>